<name>A0A854X442_PSEFL</name>
<evidence type="ECO:0000256" key="1">
    <source>
        <dbReference type="ARBA" id="ARBA00023172"/>
    </source>
</evidence>
<reference evidence="2 3" key="1">
    <citation type="submission" date="2017-09" db="EMBL/GenBank/DDBJ databases">
        <authorList>
            <person name="Haney C."/>
            <person name="Melnyk R."/>
        </authorList>
    </citation>
    <scope>NUCLEOTIDE SEQUENCE [LARGE SCALE GENOMIC DNA]</scope>
    <source>
        <strain evidence="2 3">CH229</strain>
    </source>
</reference>
<dbReference type="AlphaFoldDB" id="A0A854X442"/>
<dbReference type="InterPro" id="IPR024965">
    <property type="entry name" value="Putative_integrase"/>
</dbReference>
<proteinExistence type="predicted"/>
<dbReference type="Proteomes" id="UP000218643">
    <property type="component" value="Unassembled WGS sequence"/>
</dbReference>
<dbReference type="InterPro" id="IPR011010">
    <property type="entry name" value="DNA_brk_join_enz"/>
</dbReference>
<organism evidence="2 3">
    <name type="scientific">Pseudomonas fluorescens</name>
    <dbReference type="NCBI Taxonomy" id="294"/>
    <lineage>
        <taxon>Bacteria</taxon>
        <taxon>Pseudomonadati</taxon>
        <taxon>Pseudomonadota</taxon>
        <taxon>Gammaproteobacteria</taxon>
        <taxon>Pseudomonadales</taxon>
        <taxon>Pseudomonadaceae</taxon>
        <taxon>Pseudomonas</taxon>
    </lineage>
</organism>
<dbReference type="CDD" id="cd00397">
    <property type="entry name" value="DNA_BRE_C"/>
    <property type="match status" value="1"/>
</dbReference>
<reference evidence="2 3" key="2">
    <citation type="submission" date="2017-10" db="EMBL/GenBank/DDBJ databases">
        <title>Rhizosphere-associated Pseudomonas modulate jasmonic acid/salicylic acid antagonism to induce systemic resistance to herbivores at the cost of susceptibility to pathogens.</title>
        <authorList>
            <person name="Haney C.H."/>
            <person name="Wiesmann C.L."/>
            <person name="Shapiro L.R."/>
            <person name="O'Sullivan L.R."/>
            <person name="Khorasani S."/>
            <person name="Melnyk R.A."/>
            <person name="Xiao L."/>
            <person name="Bush J."/>
            <person name="Carrillo J."/>
            <person name="Pierce N.E."/>
            <person name="Ausubel F.M."/>
        </authorList>
    </citation>
    <scope>NUCLEOTIDE SEQUENCE [LARGE SCALE GENOMIC DNA]</scope>
    <source>
        <strain evidence="2 3">CH229</strain>
    </source>
</reference>
<comment type="caution">
    <text evidence="2">The sequence shown here is derived from an EMBL/GenBank/DDBJ whole genome shotgun (WGS) entry which is preliminary data.</text>
</comment>
<evidence type="ECO:0008006" key="4">
    <source>
        <dbReference type="Google" id="ProtNLM"/>
    </source>
</evidence>
<dbReference type="RefSeq" id="WP_096795583.1">
    <property type="nucleotide sequence ID" value="NZ_NXHE01000007.1"/>
</dbReference>
<dbReference type="Gene3D" id="1.10.443.10">
    <property type="entry name" value="Intergrase catalytic core"/>
    <property type="match status" value="1"/>
</dbReference>
<dbReference type="Pfam" id="PF13009">
    <property type="entry name" value="Integrase_2"/>
    <property type="match status" value="1"/>
</dbReference>
<dbReference type="InterPro" id="IPR013762">
    <property type="entry name" value="Integrase-like_cat_sf"/>
</dbReference>
<protein>
    <recommendedName>
        <fullName evidence="4">Integrase</fullName>
    </recommendedName>
</protein>
<evidence type="ECO:0000313" key="2">
    <source>
        <dbReference type="EMBL" id="PCM50236.1"/>
    </source>
</evidence>
<gene>
    <name evidence="2" type="ORF">CP335_08540</name>
</gene>
<keyword evidence="1" id="KW-0233">DNA recombination</keyword>
<sequence length="1120" mass="127637">MHIQSIAPASGKQITINLSSDRCFVFDHVLKSDIEDAIIEYESNKMNSLWQGFYSEIVTEKESTYLEGFRSKSTAINGQSFKYLRSSCIQSVLASRLVGLELVKYVQSLPLDGQRHILETCFPRNHEEAVETIQNYELKFGEDKLSILENCILPEDFVNYITYELFNSQTVTDKETNEYFNLLVKFWSKGLILLPQKLRQLNAGAKWVTICGANPDIQNTIKQLYTTSNKSKSSDRRLAFIATYFATTNTIFRQDLSADLICKFEETTSPDIVSQYQDPKYSTEDVKRPLGDLHKATLYMLLGFNACNPSIAVEFSPRRKFTEPKSPRKDLRFGWITDEFPILSGWVKYLYLFITSLNNARVSREITELGHLIAFLGTHENPPIHPWETSRHLHITDVTLVNQNTFYEYLTSTVSTDAKTLKHTATTIRKFFLWLREYLISEGKLIESRFVDPVIETDSFGRRPFSNRTHRDALPSFLMTDMKEIIVKDDFAFPRSCYRSVITTVDQQTGYSVREFYPGLAICMYTLLEAPIRSHQARWLDSGVFDEKIFNPDTYRSEYNLSPYAIPRRQEGVLQLSSDALRSENWLTMWVNTNKTSIKQEISGYKIPYISSCLESLINIQLDWCKRFLPELTAPLSYRYYMQDVREIRHNRNLGGPEVAPLFRDPTQPDQKLPLPYSRLSRFYTLLLKETEKRHLEKYGQKIYLTTTNSKGKEVWTVDLHSLRVSGITNLIEAGVPIEVVQQFVAGHKTIVMTLHYLKYSPEKLRIFIEEAHRRMQEDNNFVGSDGFIKAIGDFAPFLLSQDGPGVGPGFEALNMGDGITVINSDGICPGTSCSTGFVIREGSSPIYGPVPGGKRCPLCRYWITGPAHLLGQIAGVNNVGYSIRKKGFEVRRLNELKADAEDSGNQRLARELRDRVDLLNRELDIDVAEWGARYKYAEQSSAQMDEYLKAKQKIIATDSTPHVPMNTSSPPLELKVTLESAHEFALLDQITQMAVFNPGFPNHQAELEKNQVLSKMMVQNGMKPFLLSLSEEHAREAGNLLSALVLQQVNAQDLDEVLKGKKSLEDYPNLSLALTKLEQISNAEQEFLPAALSALSKQIDTSDHFVSPEIDQNDEDMFG</sequence>
<dbReference type="SUPFAM" id="SSF56349">
    <property type="entry name" value="DNA breaking-rejoining enzymes"/>
    <property type="match status" value="1"/>
</dbReference>
<evidence type="ECO:0000313" key="3">
    <source>
        <dbReference type="Proteomes" id="UP000218643"/>
    </source>
</evidence>
<dbReference type="GO" id="GO:0006310">
    <property type="term" value="P:DNA recombination"/>
    <property type="evidence" value="ECO:0007669"/>
    <property type="project" value="UniProtKB-KW"/>
</dbReference>
<dbReference type="EMBL" id="NXHE01000007">
    <property type="protein sequence ID" value="PCM50236.1"/>
    <property type="molecule type" value="Genomic_DNA"/>
</dbReference>
<dbReference type="GO" id="GO:0003677">
    <property type="term" value="F:DNA binding"/>
    <property type="evidence" value="ECO:0007669"/>
    <property type="project" value="InterPro"/>
</dbReference>
<accession>A0A854X442</accession>
<dbReference type="GO" id="GO:0015074">
    <property type="term" value="P:DNA integration"/>
    <property type="evidence" value="ECO:0007669"/>
    <property type="project" value="InterPro"/>
</dbReference>